<gene>
    <name evidence="1" type="ORF">EAY64_06075</name>
</gene>
<comment type="caution">
    <text evidence="1">The sequence shown here is derived from an EMBL/GenBank/DDBJ whole genome shotgun (WGS) entry which is preliminary data.</text>
</comment>
<sequence>MAQTSKDRNTPMMDGKLLRLPMAAGVTIPAGTIVMVSNGDGMAYGVANSSMVAVGRAEESKQNSGAAGSEFVLVRRGKAFKWDNSPNDPITATALCRPCYVQDNQTVRLGSLNGQLPLAGTIIQIDPDGVWVQM</sequence>
<protein>
    <recommendedName>
        <fullName evidence="3">DUF2190 family protein</fullName>
    </recommendedName>
</protein>
<evidence type="ECO:0000313" key="1">
    <source>
        <dbReference type="EMBL" id="RMC99874.1"/>
    </source>
</evidence>
<dbReference type="Proteomes" id="UP000274139">
    <property type="component" value="Unassembled WGS sequence"/>
</dbReference>
<accession>A0A454JKN1</accession>
<reference evidence="1 2" key="1">
    <citation type="submission" date="2018-10" db="EMBL/GenBank/DDBJ databases">
        <title>Draft genome sequence of Aquitalea MWU14-2217 isolated from a wild cranberry bog in Provincetown, Massachusetts.</title>
        <authorList>
            <person name="Ebadzadsahrai G."/>
            <person name="Soby S."/>
        </authorList>
    </citation>
    <scope>NUCLEOTIDE SEQUENCE [LARGE SCALE GENOMIC DNA]</scope>
    <source>
        <strain evidence="1 2">MWU14-2217</strain>
    </source>
</reference>
<name>A0A454JKN1_9NEIS</name>
<keyword evidence="2" id="KW-1185">Reference proteome</keyword>
<dbReference type="AlphaFoldDB" id="A0A454JKN1"/>
<proteinExistence type="predicted"/>
<dbReference type="RefSeq" id="WP_103523891.1">
    <property type="nucleotide sequence ID" value="NZ_JAIZDC010000001.1"/>
</dbReference>
<evidence type="ECO:0008006" key="3">
    <source>
        <dbReference type="Google" id="ProtNLM"/>
    </source>
</evidence>
<organism evidence="1 2">
    <name type="scientific">Aquitalea palustris</name>
    <dbReference type="NCBI Taxonomy" id="2480983"/>
    <lineage>
        <taxon>Bacteria</taxon>
        <taxon>Pseudomonadati</taxon>
        <taxon>Pseudomonadota</taxon>
        <taxon>Betaproteobacteria</taxon>
        <taxon>Neisseriales</taxon>
        <taxon>Chromobacteriaceae</taxon>
        <taxon>Aquitalea</taxon>
    </lineage>
</organism>
<evidence type="ECO:0000313" key="2">
    <source>
        <dbReference type="Proteomes" id="UP000274139"/>
    </source>
</evidence>
<dbReference type="EMBL" id="RFAR01000021">
    <property type="protein sequence ID" value="RMC99874.1"/>
    <property type="molecule type" value="Genomic_DNA"/>
</dbReference>
<dbReference type="OrthoDB" id="5465205at2"/>